<dbReference type="InterPro" id="IPR032508">
    <property type="entry name" value="FecR_C"/>
</dbReference>
<accession>A0ABV8JT63</accession>
<keyword evidence="1" id="KW-0812">Transmembrane</keyword>
<evidence type="ECO:0000259" key="3">
    <source>
        <dbReference type="Pfam" id="PF16344"/>
    </source>
</evidence>
<evidence type="ECO:0000256" key="1">
    <source>
        <dbReference type="SAM" id="Phobius"/>
    </source>
</evidence>
<evidence type="ECO:0000313" key="5">
    <source>
        <dbReference type="Proteomes" id="UP001595814"/>
    </source>
</evidence>
<dbReference type="PANTHER" id="PTHR30273:SF2">
    <property type="entry name" value="PROTEIN FECR"/>
    <property type="match status" value="1"/>
</dbReference>
<dbReference type="InterPro" id="IPR006860">
    <property type="entry name" value="FecR"/>
</dbReference>
<keyword evidence="1" id="KW-1133">Transmembrane helix</keyword>
<protein>
    <submittedName>
        <fullName evidence="4">FecR family protein</fullName>
    </submittedName>
</protein>
<dbReference type="Pfam" id="PF16344">
    <property type="entry name" value="FecR_C"/>
    <property type="match status" value="1"/>
</dbReference>
<dbReference type="RefSeq" id="WP_192463615.1">
    <property type="nucleotide sequence ID" value="NZ_JACYFJ010000009.1"/>
</dbReference>
<feature type="transmembrane region" description="Helical" evidence="1">
    <location>
        <begin position="74"/>
        <end position="93"/>
    </location>
</feature>
<evidence type="ECO:0000259" key="2">
    <source>
        <dbReference type="Pfam" id="PF04773"/>
    </source>
</evidence>
<proteinExistence type="predicted"/>
<dbReference type="PIRSF" id="PIRSF018266">
    <property type="entry name" value="FecR"/>
    <property type="match status" value="1"/>
</dbReference>
<dbReference type="EMBL" id="JBHSAW010000022">
    <property type="protein sequence ID" value="MFC4097574.1"/>
    <property type="molecule type" value="Genomic_DNA"/>
</dbReference>
<sequence length="300" mass="34158">MQENYLAKWLNGELTEAELLEFKKSSEYEAYVRIAETSQKLEAPIYDEEKAFEALKNRQLLEEPKVVKLQPFKAFLRVAAVAAILMIGAFFYLQNLDESISTGIAENKEIRLPDNSEVILNADSQITYDEGNWQKERDLKLNGEAFFKVAKGERFTVHTEQGKVSVLGTQFNVRQRSKLFIVDCFEGLVQVDFDGKTKKLSKGMSLSLIDGQLLETDNLEHVKPAWLAKESSFKSVPLKYVFEEFGRQYNMEVATKNVDTQKLFTGTFSNTNKELALKSISVPSQIKFKLEGGKVLFYGE</sequence>
<evidence type="ECO:0000313" key="4">
    <source>
        <dbReference type="EMBL" id="MFC4097574.1"/>
    </source>
</evidence>
<dbReference type="Proteomes" id="UP001595814">
    <property type="component" value="Unassembled WGS sequence"/>
</dbReference>
<reference evidence="5" key="1">
    <citation type="journal article" date="2019" name="Int. J. Syst. Evol. Microbiol.">
        <title>The Global Catalogue of Microorganisms (GCM) 10K type strain sequencing project: providing services to taxonomists for standard genome sequencing and annotation.</title>
        <authorList>
            <consortium name="The Broad Institute Genomics Platform"/>
            <consortium name="The Broad Institute Genome Sequencing Center for Infectious Disease"/>
            <person name="Wu L."/>
            <person name="Ma J."/>
        </authorList>
    </citation>
    <scope>NUCLEOTIDE SEQUENCE [LARGE SCALE GENOMIC DNA]</scope>
    <source>
        <strain evidence="5">CECT 7477</strain>
    </source>
</reference>
<keyword evidence="1" id="KW-0472">Membrane</keyword>
<dbReference type="Gene3D" id="2.60.120.1440">
    <property type="match status" value="1"/>
</dbReference>
<feature type="domain" description="FecR protein" evidence="2">
    <location>
        <begin position="99"/>
        <end position="190"/>
    </location>
</feature>
<gene>
    <name evidence="4" type="ORF">ACFOUT_16935</name>
</gene>
<name>A0ABV8JT63_9FLAO</name>
<dbReference type="Pfam" id="PF04773">
    <property type="entry name" value="FecR"/>
    <property type="match status" value="1"/>
</dbReference>
<dbReference type="InterPro" id="IPR012373">
    <property type="entry name" value="Ferrdict_sens_TM"/>
</dbReference>
<organism evidence="4 5">
    <name type="scientific">Euzebyella saccharophila</name>
    <dbReference type="NCBI Taxonomy" id="679664"/>
    <lineage>
        <taxon>Bacteria</taxon>
        <taxon>Pseudomonadati</taxon>
        <taxon>Bacteroidota</taxon>
        <taxon>Flavobacteriia</taxon>
        <taxon>Flavobacteriales</taxon>
        <taxon>Flavobacteriaceae</taxon>
        <taxon>Euzebyella</taxon>
    </lineage>
</organism>
<keyword evidence="5" id="KW-1185">Reference proteome</keyword>
<feature type="domain" description="Protein FecR C-terminal" evidence="3">
    <location>
        <begin position="232"/>
        <end position="296"/>
    </location>
</feature>
<comment type="caution">
    <text evidence="4">The sequence shown here is derived from an EMBL/GenBank/DDBJ whole genome shotgun (WGS) entry which is preliminary data.</text>
</comment>
<dbReference type="PANTHER" id="PTHR30273">
    <property type="entry name" value="PERIPLASMIC SIGNAL SENSOR AND SIGMA FACTOR ACTIVATOR FECR-RELATED"/>
    <property type="match status" value="1"/>
</dbReference>
<dbReference type="Gene3D" id="3.55.50.30">
    <property type="match status" value="1"/>
</dbReference>